<evidence type="ECO:0000313" key="10">
    <source>
        <dbReference type="Proteomes" id="UP001176223"/>
    </source>
</evidence>
<dbReference type="PANTHER" id="PTHR43297:SF2">
    <property type="entry name" value="DIPEPTIDE TRANSPORT ATP-BINDING PROTEIN DPPD"/>
    <property type="match status" value="1"/>
</dbReference>
<sequence length="278" mass="32079">MDCSLSAFSFTYSYLAAFSLKCVFKKIFWCELMICLEKLNLSYENTRLLRDISLNLQEGKHLAIMGESGSGKSLFARALIALFSQNYRLEAKQFLINEKNPTKLKKKALQEFRSEVALIFQDAQNSFYPYLNLGDLFHIVLKTHTNLNAKERKSKAFECMQMLGLKDLELLWHSFAYQFSTGMARRIQLALALSSSPKYLICDELTASLDKENEQKLITLLKNLQKSLKLILITHDFNLLSLCDELLLFEKGSAKQFKVQEFLNSQNARLKAYKEFNV</sequence>
<evidence type="ECO:0000313" key="9">
    <source>
        <dbReference type="EMBL" id="MDL0146463.1"/>
    </source>
</evidence>
<dbReference type="PROSITE" id="PS50893">
    <property type="entry name" value="ABC_TRANSPORTER_2"/>
    <property type="match status" value="1"/>
</dbReference>
<accession>A0ABT7I2L0</accession>
<dbReference type="Proteomes" id="UP001176223">
    <property type="component" value="Unassembled WGS sequence"/>
</dbReference>
<dbReference type="InterPro" id="IPR003593">
    <property type="entry name" value="AAA+_ATPase"/>
</dbReference>
<feature type="domain" description="ABC transporter" evidence="8">
    <location>
        <begin position="34"/>
        <end position="276"/>
    </location>
</feature>
<comment type="subcellular location">
    <subcellularLocation>
        <location evidence="1">Cell inner membrane</location>
        <topology evidence="1">Peripheral membrane protein</topology>
    </subcellularLocation>
</comment>
<dbReference type="InterPro" id="IPR003439">
    <property type="entry name" value="ABC_transporter-like_ATP-bd"/>
</dbReference>
<protein>
    <submittedName>
        <fullName evidence="9">ATP-binding cassette domain-containing protein</fullName>
    </submittedName>
</protein>
<evidence type="ECO:0000256" key="6">
    <source>
        <dbReference type="ARBA" id="ARBA00022840"/>
    </source>
</evidence>
<reference evidence="9" key="1">
    <citation type="submission" date="2022-08" db="EMBL/GenBank/DDBJ databases">
        <authorList>
            <person name="Wang H."/>
        </authorList>
    </citation>
    <scope>NUCLEOTIDE SEQUENCE</scope>
    <source>
        <strain evidence="9">XJK33-1</strain>
    </source>
</reference>
<keyword evidence="5" id="KW-0547">Nucleotide-binding</keyword>
<dbReference type="InterPro" id="IPR027417">
    <property type="entry name" value="P-loop_NTPase"/>
</dbReference>
<keyword evidence="10" id="KW-1185">Reference proteome</keyword>
<evidence type="ECO:0000256" key="2">
    <source>
        <dbReference type="ARBA" id="ARBA00005417"/>
    </source>
</evidence>
<dbReference type="Pfam" id="PF00005">
    <property type="entry name" value="ABC_tran"/>
    <property type="match status" value="1"/>
</dbReference>
<evidence type="ECO:0000256" key="5">
    <source>
        <dbReference type="ARBA" id="ARBA00022741"/>
    </source>
</evidence>
<dbReference type="SUPFAM" id="SSF52540">
    <property type="entry name" value="P-loop containing nucleoside triphosphate hydrolases"/>
    <property type="match status" value="1"/>
</dbReference>
<dbReference type="Gene3D" id="3.40.50.300">
    <property type="entry name" value="P-loop containing nucleotide triphosphate hydrolases"/>
    <property type="match status" value="1"/>
</dbReference>
<comment type="caution">
    <text evidence="9">The sequence shown here is derived from an EMBL/GenBank/DDBJ whole genome shotgun (WGS) entry which is preliminary data.</text>
</comment>
<gene>
    <name evidence="9" type="ORF">NYG95_02245</name>
</gene>
<evidence type="ECO:0000256" key="1">
    <source>
        <dbReference type="ARBA" id="ARBA00004417"/>
    </source>
</evidence>
<keyword evidence="3" id="KW-0813">Transport</keyword>
<evidence type="ECO:0000256" key="3">
    <source>
        <dbReference type="ARBA" id="ARBA00022448"/>
    </source>
</evidence>
<keyword evidence="7" id="KW-0472">Membrane</keyword>
<dbReference type="InterPro" id="IPR050388">
    <property type="entry name" value="ABC_Ni/Peptide_Import"/>
</dbReference>
<keyword evidence="4" id="KW-1003">Cell membrane</keyword>
<evidence type="ECO:0000259" key="8">
    <source>
        <dbReference type="PROSITE" id="PS50893"/>
    </source>
</evidence>
<evidence type="ECO:0000256" key="7">
    <source>
        <dbReference type="ARBA" id="ARBA00023136"/>
    </source>
</evidence>
<comment type="similarity">
    <text evidence="2">Belongs to the ABC transporter superfamily.</text>
</comment>
<dbReference type="EMBL" id="JANURU010000003">
    <property type="protein sequence ID" value="MDL0146463.1"/>
    <property type="molecule type" value="Genomic_DNA"/>
</dbReference>
<evidence type="ECO:0000256" key="4">
    <source>
        <dbReference type="ARBA" id="ARBA00022475"/>
    </source>
</evidence>
<dbReference type="GO" id="GO:0005524">
    <property type="term" value="F:ATP binding"/>
    <property type="evidence" value="ECO:0007669"/>
    <property type="project" value="UniProtKB-KW"/>
</dbReference>
<reference evidence="9" key="2">
    <citation type="journal article" date="2023" name="Microorganisms">
        <title>Isolation and Genomic Characteristics of Cat-Borne Campylobacter felis sp. nov. and Sheep-Borne Campylobacter ovis sp. nov.</title>
        <authorList>
            <person name="Wang H."/>
            <person name="Li Y."/>
            <person name="Gu Y."/>
            <person name="Zhou G."/>
            <person name="Chen X."/>
            <person name="Zhang X."/>
            <person name="Shao Z."/>
            <person name="Zhang J."/>
            <person name="Zhang M."/>
        </authorList>
    </citation>
    <scope>NUCLEOTIDE SEQUENCE</scope>
    <source>
        <strain evidence="9">XJK33-1</strain>
    </source>
</reference>
<name>A0ABT7I2L0_9BACT</name>
<proteinExistence type="inferred from homology"/>
<dbReference type="SMART" id="SM00382">
    <property type="entry name" value="AAA"/>
    <property type="match status" value="1"/>
</dbReference>
<dbReference type="RefSeq" id="WP_270976585.1">
    <property type="nucleotide sequence ID" value="NZ_JANURS010000003.1"/>
</dbReference>
<dbReference type="PANTHER" id="PTHR43297">
    <property type="entry name" value="OLIGOPEPTIDE TRANSPORT ATP-BINDING PROTEIN APPD"/>
    <property type="match status" value="1"/>
</dbReference>
<keyword evidence="6 9" id="KW-0067">ATP-binding</keyword>
<organism evidence="9 10">
    <name type="scientific">Campylobacter felis</name>
    <dbReference type="NCBI Taxonomy" id="2974565"/>
    <lineage>
        <taxon>Bacteria</taxon>
        <taxon>Pseudomonadati</taxon>
        <taxon>Campylobacterota</taxon>
        <taxon>Epsilonproteobacteria</taxon>
        <taxon>Campylobacterales</taxon>
        <taxon>Campylobacteraceae</taxon>
        <taxon>Campylobacter</taxon>
    </lineage>
</organism>